<reference evidence="6" key="1">
    <citation type="journal article" date="2009" name="Appl. Environ. Microbiol.">
        <title>Complete genome sequence of the chemolithoautotrophic marine magnetotactic coccus strain MC-1.</title>
        <authorList>
            <person name="Schubbe S."/>
            <person name="Williams T.J."/>
            <person name="Xie G."/>
            <person name="Kiss H.E."/>
            <person name="Brettin T.S."/>
            <person name="Martinez D."/>
            <person name="Ross C.A."/>
            <person name="Schuler D."/>
            <person name="Cox B.L."/>
            <person name="Nealson K.H."/>
            <person name="Bazylinski D.A."/>
        </authorList>
    </citation>
    <scope>NUCLEOTIDE SEQUENCE [LARGE SCALE GENOMIC DNA]</scope>
    <source>
        <strain evidence="6">ATCC BAA-1437 / JCM 17883 / MC-1</strain>
    </source>
</reference>
<dbReference type="InterPro" id="IPR001533">
    <property type="entry name" value="Pterin_deHydtase"/>
</dbReference>
<dbReference type="HOGENOM" id="CLU_081974_2_2_5"/>
<dbReference type="AlphaFoldDB" id="A0L9L9"/>
<dbReference type="CDD" id="cd00913">
    <property type="entry name" value="PCD_DCoH_subfamily_a"/>
    <property type="match status" value="1"/>
</dbReference>
<dbReference type="InterPro" id="IPR036428">
    <property type="entry name" value="PCD_sf"/>
</dbReference>
<dbReference type="Gene3D" id="3.30.1360.20">
    <property type="entry name" value="Transcriptional coactivator/pterin dehydratase"/>
    <property type="match status" value="1"/>
</dbReference>
<evidence type="ECO:0000313" key="6">
    <source>
        <dbReference type="Proteomes" id="UP000002586"/>
    </source>
</evidence>
<comment type="catalytic activity">
    <reaction evidence="1 4">
        <text>(4aS,6R)-4a-hydroxy-L-erythro-5,6,7,8-tetrahydrobiopterin = (6R)-L-erythro-6,7-dihydrobiopterin + H2O</text>
        <dbReference type="Rhea" id="RHEA:11920"/>
        <dbReference type="ChEBI" id="CHEBI:15377"/>
        <dbReference type="ChEBI" id="CHEBI:15642"/>
        <dbReference type="ChEBI" id="CHEBI:43120"/>
        <dbReference type="EC" id="4.2.1.96"/>
    </reaction>
</comment>
<dbReference type="EC" id="4.2.1.96" evidence="4"/>
<keyword evidence="3 4" id="KW-0456">Lyase</keyword>
<dbReference type="STRING" id="156889.Mmc1_2161"/>
<evidence type="ECO:0000256" key="4">
    <source>
        <dbReference type="HAMAP-Rule" id="MF_00434"/>
    </source>
</evidence>
<organism evidence="5 6">
    <name type="scientific">Magnetococcus marinus (strain ATCC BAA-1437 / JCM 17883 / MC-1)</name>
    <dbReference type="NCBI Taxonomy" id="156889"/>
    <lineage>
        <taxon>Bacteria</taxon>
        <taxon>Pseudomonadati</taxon>
        <taxon>Pseudomonadota</taxon>
        <taxon>Magnetococcia</taxon>
        <taxon>Magnetococcales</taxon>
        <taxon>Magnetococcaceae</taxon>
        <taxon>Magnetococcus</taxon>
    </lineage>
</organism>
<dbReference type="eggNOG" id="COG2154">
    <property type="taxonomic scope" value="Bacteria"/>
</dbReference>
<proteinExistence type="inferred from homology"/>
<dbReference type="Pfam" id="PF01329">
    <property type="entry name" value="Pterin_4a"/>
    <property type="match status" value="1"/>
</dbReference>
<dbReference type="OrthoDB" id="9794987at2"/>
<evidence type="ECO:0000256" key="2">
    <source>
        <dbReference type="ARBA" id="ARBA00006472"/>
    </source>
</evidence>
<protein>
    <recommendedName>
        <fullName evidence="4">Putative pterin-4-alpha-carbinolamine dehydratase</fullName>
        <shortName evidence="4">PHS</shortName>
        <ecNumber evidence="4">4.2.1.96</ecNumber>
    </recommendedName>
    <alternativeName>
        <fullName evidence="4">4-alpha-hydroxy-tetrahydropterin dehydratase</fullName>
    </alternativeName>
    <alternativeName>
        <fullName evidence="4">Pterin carbinolamine dehydratase</fullName>
        <shortName evidence="4">PCD</shortName>
    </alternativeName>
</protein>
<gene>
    <name evidence="5" type="ordered locus">Mmc1_2161</name>
</gene>
<dbReference type="KEGG" id="mgm:Mmc1_2161"/>
<dbReference type="GO" id="GO:0008124">
    <property type="term" value="F:4-alpha-hydroxytetrahydrobiopterin dehydratase activity"/>
    <property type="evidence" value="ECO:0007669"/>
    <property type="project" value="UniProtKB-UniRule"/>
</dbReference>
<dbReference type="GO" id="GO:0006729">
    <property type="term" value="P:tetrahydrobiopterin biosynthetic process"/>
    <property type="evidence" value="ECO:0007669"/>
    <property type="project" value="InterPro"/>
</dbReference>
<evidence type="ECO:0000256" key="3">
    <source>
        <dbReference type="ARBA" id="ARBA00023239"/>
    </source>
</evidence>
<dbReference type="Proteomes" id="UP000002586">
    <property type="component" value="Chromosome"/>
</dbReference>
<dbReference type="SUPFAM" id="SSF55248">
    <property type="entry name" value="PCD-like"/>
    <property type="match status" value="1"/>
</dbReference>
<dbReference type="PANTHER" id="PTHR12599:SF0">
    <property type="entry name" value="PTERIN-4-ALPHA-CARBINOLAMINE DEHYDRATASE"/>
    <property type="match status" value="1"/>
</dbReference>
<name>A0L9L9_MAGMM</name>
<reference evidence="5 6" key="2">
    <citation type="journal article" date="2012" name="Int. J. Syst. Evol. Microbiol.">
        <title>Magnetococcus marinus gen. nov., sp. nov., a marine, magnetotactic bacterium that represents a novel lineage (Magnetococcaceae fam. nov.; Magnetococcales ord. nov.) at the base of the Alphaproteobacteria.</title>
        <authorList>
            <person name="Bazylinski D.A."/>
            <person name="Williams T.J."/>
            <person name="Lefevre C.T."/>
            <person name="Berg R.J."/>
            <person name="Zhang C.L."/>
            <person name="Bowser S.S."/>
            <person name="Dean A.J."/>
            <person name="Beveridge T.J."/>
        </authorList>
    </citation>
    <scope>NUCLEOTIDE SEQUENCE [LARGE SCALE GENOMIC DNA]</scope>
    <source>
        <strain evidence="6">ATCC BAA-1437 / JCM 17883 / MC-1</strain>
    </source>
</reference>
<evidence type="ECO:0000256" key="1">
    <source>
        <dbReference type="ARBA" id="ARBA00001554"/>
    </source>
</evidence>
<comment type="similarity">
    <text evidence="2 4">Belongs to the pterin-4-alpha-carbinolamine dehydratase family.</text>
</comment>
<keyword evidence="6" id="KW-1185">Reference proteome</keyword>
<dbReference type="HAMAP" id="MF_00434">
    <property type="entry name" value="Pterin_4_alpha"/>
    <property type="match status" value="1"/>
</dbReference>
<dbReference type="RefSeq" id="WP_011713790.1">
    <property type="nucleotide sequence ID" value="NC_008576.1"/>
</dbReference>
<dbReference type="PANTHER" id="PTHR12599">
    <property type="entry name" value="PTERIN-4-ALPHA-CARBINOLAMINE DEHYDRATASE"/>
    <property type="match status" value="1"/>
</dbReference>
<dbReference type="EMBL" id="CP000471">
    <property type="protein sequence ID" value="ABK44662.1"/>
    <property type="molecule type" value="Genomic_DNA"/>
</dbReference>
<accession>A0L9L9</accession>
<sequence length="123" mass="13485">MHSLRNKRCLPCEGGVPKLSLEAAKAQIQHLSDGWQLNKDGTEIVGSFSFNDFHESMGFANAVAFVANTEGHHPVLSVAWASCEVRYWTHAIHGLSENDFICAAKIDALYEQYEAPPPVCAIA</sequence>
<evidence type="ECO:0000313" key="5">
    <source>
        <dbReference type="EMBL" id="ABK44662.1"/>
    </source>
</evidence>